<evidence type="ECO:0000313" key="2">
    <source>
        <dbReference type="Proteomes" id="UP001499967"/>
    </source>
</evidence>
<evidence type="ECO:0000313" key="1">
    <source>
        <dbReference type="EMBL" id="GAA0940785.1"/>
    </source>
</evidence>
<dbReference type="Proteomes" id="UP001499967">
    <property type="component" value="Unassembled WGS sequence"/>
</dbReference>
<dbReference type="EMBL" id="BAAAHP010000099">
    <property type="protein sequence ID" value="GAA0940785.1"/>
    <property type="molecule type" value="Genomic_DNA"/>
</dbReference>
<keyword evidence="2" id="KW-1185">Reference proteome</keyword>
<organism evidence="1 2">
    <name type="scientific">Pseudonocardia zijingensis</name>
    <dbReference type="NCBI Taxonomy" id="153376"/>
    <lineage>
        <taxon>Bacteria</taxon>
        <taxon>Bacillati</taxon>
        <taxon>Actinomycetota</taxon>
        <taxon>Actinomycetes</taxon>
        <taxon>Pseudonocardiales</taxon>
        <taxon>Pseudonocardiaceae</taxon>
        <taxon>Pseudonocardia</taxon>
    </lineage>
</organism>
<protein>
    <submittedName>
        <fullName evidence="1">Uncharacterized protein</fullName>
    </submittedName>
</protein>
<proteinExistence type="predicted"/>
<sequence>MSNPTGIISAVTTVKIPAATTSTAGHPVVRTVCVMISSSARVARRNNDGTLTFP</sequence>
<accession>A0ABP4AU36</accession>
<name>A0ABP4AU36_9PSEU</name>
<gene>
    <name evidence="1" type="ORF">GCM10009559_36010</name>
</gene>
<reference evidence="2" key="1">
    <citation type="journal article" date="2019" name="Int. J. Syst. Evol. Microbiol.">
        <title>The Global Catalogue of Microorganisms (GCM) 10K type strain sequencing project: providing services to taxonomists for standard genome sequencing and annotation.</title>
        <authorList>
            <consortium name="The Broad Institute Genomics Platform"/>
            <consortium name="The Broad Institute Genome Sequencing Center for Infectious Disease"/>
            <person name="Wu L."/>
            <person name="Ma J."/>
        </authorList>
    </citation>
    <scope>NUCLEOTIDE SEQUENCE [LARGE SCALE GENOMIC DNA]</scope>
    <source>
        <strain evidence="2">JCM 11117</strain>
    </source>
</reference>
<comment type="caution">
    <text evidence="1">The sequence shown here is derived from an EMBL/GenBank/DDBJ whole genome shotgun (WGS) entry which is preliminary data.</text>
</comment>